<reference evidence="3" key="1">
    <citation type="submission" date="2021-02" db="EMBL/GenBank/DDBJ databases">
        <authorList>
            <person name="Nowell W R."/>
        </authorList>
    </citation>
    <scope>NUCLEOTIDE SEQUENCE</scope>
</reference>
<evidence type="ECO:0000313" key="4">
    <source>
        <dbReference type="Proteomes" id="UP000663832"/>
    </source>
</evidence>
<dbReference type="OrthoDB" id="5913955at2759"/>
<dbReference type="AlphaFoldDB" id="A0A813PAJ6"/>
<evidence type="ECO:0000313" key="3">
    <source>
        <dbReference type="EMBL" id="CAF0749984.1"/>
    </source>
</evidence>
<accession>A0A813PAJ6</accession>
<name>A0A813PAJ6_9BILA</name>
<sequence>MQNNSIFYYEDFLLYAMFKKLRAKLPDWRFIAYVVANSIPGKRLGNWRFPPVFFAAGFLFEIVLCKLRINNINFYDVYKRKQAQEFVLKKHHLDDYLKTVSFQSPSTSTNSVKTWIYKFIFLEIMNPVRRLFYISLANTVAFVIGSQTAHVWLNPMKDYKDFILKAEADYQARQKELEEVDEYLKQKREDRLKQIS</sequence>
<gene>
    <name evidence="2" type="ORF">BJG266_LOCUS1785</name>
    <name evidence="3" type="ORF">QVE165_LOCUS1434</name>
</gene>
<evidence type="ECO:0000313" key="2">
    <source>
        <dbReference type="EMBL" id="CAF0740077.1"/>
    </source>
</evidence>
<proteinExistence type="predicted"/>
<organism evidence="3 4">
    <name type="scientific">Adineta steineri</name>
    <dbReference type="NCBI Taxonomy" id="433720"/>
    <lineage>
        <taxon>Eukaryota</taxon>
        <taxon>Metazoa</taxon>
        <taxon>Spiralia</taxon>
        <taxon>Gnathifera</taxon>
        <taxon>Rotifera</taxon>
        <taxon>Eurotatoria</taxon>
        <taxon>Bdelloidea</taxon>
        <taxon>Adinetida</taxon>
        <taxon>Adinetidae</taxon>
        <taxon>Adineta</taxon>
    </lineage>
</organism>
<dbReference type="InterPro" id="IPR028183">
    <property type="entry name" value="UQCC5"/>
</dbReference>
<dbReference type="EMBL" id="CAJNOI010000004">
    <property type="protein sequence ID" value="CAF0740077.1"/>
    <property type="molecule type" value="Genomic_DNA"/>
</dbReference>
<comment type="caution">
    <text evidence="3">The sequence shown here is derived from an EMBL/GenBank/DDBJ whole genome shotgun (WGS) entry which is preliminary data.</text>
</comment>
<dbReference type="Proteomes" id="UP000663877">
    <property type="component" value="Unassembled WGS sequence"/>
</dbReference>
<feature type="transmembrane region" description="Helical" evidence="1">
    <location>
        <begin position="131"/>
        <end position="153"/>
    </location>
</feature>
<keyword evidence="4" id="KW-1185">Reference proteome</keyword>
<keyword evidence="1" id="KW-0472">Membrane</keyword>
<keyword evidence="1" id="KW-0812">Transmembrane</keyword>
<evidence type="ECO:0000256" key="1">
    <source>
        <dbReference type="SAM" id="Phobius"/>
    </source>
</evidence>
<feature type="transmembrane region" description="Helical" evidence="1">
    <location>
        <begin position="52"/>
        <end position="69"/>
    </location>
</feature>
<protein>
    <submittedName>
        <fullName evidence="3">Uncharacterized protein</fullName>
    </submittedName>
</protein>
<dbReference type="EMBL" id="CAJNOM010000004">
    <property type="protein sequence ID" value="CAF0749984.1"/>
    <property type="molecule type" value="Genomic_DNA"/>
</dbReference>
<dbReference type="Proteomes" id="UP000663832">
    <property type="component" value="Unassembled WGS sequence"/>
</dbReference>
<keyword evidence="1" id="KW-1133">Transmembrane helix</keyword>
<dbReference type="Pfam" id="PF15114">
    <property type="entry name" value="UPF0640"/>
    <property type="match status" value="1"/>
</dbReference>